<dbReference type="InterPro" id="IPR013783">
    <property type="entry name" value="Ig-like_fold"/>
</dbReference>
<dbReference type="Pfam" id="PF16561">
    <property type="entry name" value="AMPK1_CBM"/>
    <property type="match status" value="1"/>
</dbReference>
<evidence type="ECO:0000313" key="5">
    <source>
        <dbReference type="Proteomes" id="UP001374535"/>
    </source>
</evidence>
<dbReference type="PANTHER" id="PTHR46316:SF9">
    <property type="entry name" value="SNF1-RELATED PROTEIN KINASE REGULATORY SUBUNIT BETA-1"/>
    <property type="match status" value="1"/>
</dbReference>
<dbReference type="SUPFAM" id="SSF81296">
    <property type="entry name" value="E set domains"/>
    <property type="match status" value="1"/>
</dbReference>
<gene>
    <name evidence="4" type="ORF">V8G54_035534</name>
</gene>
<reference evidence="4 5" key="1">
    <citation type="journal article" date="2023" name="Life. Sci Alliance">
        <title>Evolutionary insights into 3D genome organization and epigenetic landscape of Vigna mungo.</title>
        <authorList>
            <person name="Junaid A."/>
            <person name="Singh B."/>
            <person name="Bhatia S."/>
        </authorList>
    </citation>
    <scope>NUCLEOTIDE SEQUENCE [LARGE SCALE GENOMIC DNA]</scope>
    <source>
        <strain evidence="4">Urdbean</strain>
    </source>
</reference>
<evidence type="ECO:0000256" key="1">
    <source>
        <dbReference type="ARBA" id="ARBA00010926"/>
    </source>
</evidence>
<accession>A0AAQ3MFM0</accession>
<comment type="similarity">
    <text evidence="1">Belongs to the 5'-AMP-activated protein kinase beta subunit family.</text>
</comment>
<dbReference type="InterPro" id="IPR006828">
    <property type="entry name" value="ASC_dom"/>
</dbReference>
<dbReference type="Gene3D" id="6.20.250.60">
    <property type="match status" value="1"/>
</dbReference>
<name>A0AAQ3MFM0_VIGMU</name>
<dbReference type="SMART" id="SM01010">
    <property type="entry name" value="AMPKBI"/>
    <property type="match status" value="1"/>
</dbReference>
<dbReference type="InterPro" id="IPR032640">
    <property type="entry name" value="AMPK1_CBM"/>
</dbReference>
<dbReference type="Proteomes" id="UP001374535">
    <property type="component" value="Chromosome 11"/>
</dbReference>
<dbReference type="PANTHER" id="PTHR46316">
    <property type="entry name" value="SNF1-RELATED PROTEIN KINASE REGULATORY SUBUNIT BETA-1"/>
    <property type="match status" value="1"/>
</dbReference>
<protein>
    <recommendedName>
        <fullName evidence="3">Association with the SNF1 complex (ASC) domain-containing protein</fullName>
    </recommendedName>
</protein>
<dbReference type="InterPro" id="IPR014756">
    <property type="entry name" value="Ig_E-set"/>
</dbReference>
<proteinExistence type="inferred from homology"/>
<evidence type="ECO:0000313" key="4">
    <source>
        <dbReference type="EMBL" id="WVY90020.1"/>
    </source>
</evidence>
<evidence type="ECO:0000256" key="2">
    <source>
        <dbReference type="SAM" id="MobiDB-lite"/>
    </source>
</evidence>
<dbReference type="Gene3D" id="2.60.40.10">
    <property type="entry name" value="Immunoglobulins"/>
    <property type="match status" value="1"/>
</dbReference>
<dbReference type="InterPro" id="IPR043554">
    <property type="entry name" value="KINB"/>
</dbReference>
<dbReference type="CDD" id="cd02859">
    <property type="entry name" value="E_set_AMPKbeta_like_N"/>
    <property type="match status" value="1"/>
</dbReference>
<dbReference type="GO" id="GO:0009507">
    <property type="term" value="C:chloroplast"/>
    <property type="evidence" value="ECO:0007669"/>
    <property type="project" value="UniProtKB-ARBA"/>
</dbReference>
<feature type="domain" description="Association with the SNF1 complex (ASC)" evidence="3">
    <location>
        <begin position="285"/>
        <end position="372"/>
    </location>
</feature>
<dbReference type="Pfam" id="PF04739">
    <property type="entry name" value="AMPKBI"/>
    <property type="match status" value="1"/>
</dbReference>
<evidence type="ECO:0000259" key="3">
    <source>
        <dbReference type="SMART" id="SM01010"/>
    </source>
</evidence>
<keyword evidence="5" id="KW-1185">Reference proteome</keyword>
<dbReference type="SUPFAM" id="SSF160219">
    <property type="entry name" value="AMPKBI-like"/>
    <property type="match status" value="1"/>
</dbReference>
<dbReference type="EMBL" id="CP144690">
    <property type="protein sequence ID" value="WVY90020.1"/>
    <property type="molecule type" value="Genomic_DNA"/>
</dbReference>
<dbReference type="AlphaFoldDB" id="A0AAQ3MFM0"/>
<feature type="region of interest" description="Disordered" evidence="2">
    <location>
        <begin position="74"/>
        <end position="100"/>
    </location>
</feature>
<dbReference type="InterPro" id="IPR037256">
    <property type="entry name" value="ASC_dom_sf"/>
</dbReference>
<organism evidence="4 5">
    <name type="scientific">Vigna mungo</name>
    <name type="common">Black gram</name>
    <name type="synonym">Phaseolus mungo</name>
    <dbReference type="NCBI Taxonomy" id="3915"/>
    <lineage>
        <taxon>Eukaryota</taxon>
        <taxon>Viridiplantae</taxon>
        <taxon>Streptophyta</taxon>
        <taxon>Embryophyta</taxon>
        <taxon>Tracheophyta</taxon>
        <taxon>Spermatophyta</taxon>
        <taxon>Magnoliopsida</taxon>
        <taxon>eudicotyledons</taxon>
        <taxon>Gunneridae</taxon>
        <taxon>Pentapetalae</taxon>
        <taxon>rosids</taxon>
        <taxon>fabids</taxon>
        <taxon>Fabales</taxon>
        <taxon>Fabaceae</taxon>
        <taxon>Papilionoideae</taxon>
        <taxon>50 kb inversion clade</taxon>
        <taxon>NPAAA clade</taxon>
        <taxon>indigoferoid/millettioid clade</taxon>
        <taxon>Phaseoleae</taxon>
        <taxon>Vigna</taxon>
    </lineage>
</organism>
<sequence>MFTSRAHCIALFSFTKRRRRHHAQFRFPFTFRRLLRQIAYRMGNTNGREDGSITATADPPVAETVVAVAHAPDSRPPVRAFSSDSMANSPPQSPRRSRSPILFGPQIDQLLSAAFPASPHSRTLAHPSVVPLLISFGIGSVHHYFKINIDFLCFQVPLAPLQRGNGPPFLNQMWQNEPHGIVSQPPEHGIPVMITWNYGGNNVAVEGSWDNWTSRKALQRAGKDHSILLVLPPGIYHYRFIVDGEERFIPDLPNVTDEMGHVCNLLDVNDYVPENPDGVSEFEAPPSPESSYGQAFPADEDFAKEPMSVPSQLHLTVLGMENSDVGSSSKPQHVVLNHVFIEKNLASKSVVALGLTHRFQSKYVTVVLYKPLKR</sequence>